<organism evidence="2 3">
    <name type="scientific">Candidatus Zymogenus saltonus</name>
    <dbReference type="NCBI Taxonomy" id="2844893"/>
    <lineage>
        <taxon>Bacteria</taxon>
        <taxon>Deltaproteobacteria</taxon>
        <taxon>Candidatus Zymogenia</taxon>
        <taxon>Candidatus Zymogeniales</taxon>
        <taxon>Candidatus Zymogenaceae</taxon>
        <taxon>Candidatus Zymogenus</taxon>
    </lineage>
</organism>
<dbReference type="PROSITE" id="PS50943">
    <property type="entry name" value="HTH_CROC1"/>
    <property type="match status" value="1"/>
</dbReference>
<sequence>MSGNSNQNNVKKYREKLLMSKAELARKAGVSPLTIDRIEKGKDCRMDTKRKILFALDLKLNDKDKVFTDSA</sequence>
<evidence type="ECO:0000313" key="2">
    <source>
        <dbReference type="EMBL" id="MBN1573925.1"/>
    </source>
</evidence>
<feature type="domain" description="HTH cro/C1-type" evidence="1">
    <location>
        <begin position="10"/>
        <end position="63"/>
    </location>
</feature>
<dbReference type="Proteomes" id="UP000809273">
    <property type="component" value="Unassembled WGS sequence"/>
</dbReference>
<comment type="caution">
    <text evidence="2">The sequence shown here is derived from an EMBL/GenBank/DDBJ whole genome shotgun (WGS) entry which is preliminary data.</text>
</comment>
<dbReference type="CDD" id="cd00093">
    <property type="entry name" value="HTH_XRE"/>
    <property type="match status" value="1"/>
</dbReference>
<reference evidence="2" key="1">
    <citation type="journal article" date="2021" name="Environ. Microbiol.">
        <title>Genomic characterization of three novel Desulfobacterota classes expand the metabolic and phylogenetic diversity of the phylum.</title>
        <authorList>
            <person name="Murphy C.L."/>
            <person name="Biggerstaff J."/>
            <person name="Eichhorn A."/>
            <person name="Ewing E."/>
            <person name="Shahan R."/>
            <person name="Soriano D."/>
            <person name="Stewart S."/>
            <person name="VanMol K."/>
            <person name="Walker R."/>
            <person name="Walters P."/>
            <person name="Elshahed M.S."/>
            <person name="Youssef N.H."/>
        </authorList>
    </citation>
    <scope>NUCLEOTIDE SEQUENCE</scope>
    <source>
        <strain evidence="2">Zod_Metabat.24</strain>
    </source>
</reference>
<evidence type="ECO:0000259" key="1">
    <source>
        <dbReference type="PROSITE" id="PS50943"/>
    </source>
</evidence>
<gene>
    <name evidence="2" type="ORF">JW984_12075</name>
</gene>
<dbReference type="Gene3D" id="1.10.260.40">
    <property type="entry name" value="lambda repressor-like DNA-binding domains"/>
    <property type="match status" value="1"/>
</dbReference>
<dbReference type="SMART" id="SM00530">
    <property type="entry name" value="HTH_XRE"/>
    <property type="match status" value="1"/>
</dbReference>
<protein>
    <submittedName>
        <fullName evidence="2">Helix-turn-helix domain-containing protein</fullName>
    </submittedName>
</protein>
<dbReference type="InterPro" id="IPR001387">
    <property type="entry name" value="Cro/C1-type_HTH"/>
</dbReference>
<dbReference type="InterPro" id="IPR010982">
    <property type="entry name" value="Lambda_DNA-bd_dom_sf"/>
</dbReference>
<dbReference type="SUPFAM" id="SSF47413">
    <property type="entry name" value="lambda repressor-like DNA-binding domains"/>
    <property type="match status" value="1"/>
</dbReference>
<accession>A0A9D8KEZ2</accession>
<name>A0A9D8KEZ2_9DELT</name>
<dbReference type="EMBL" id="JAFGIX010000060">
    <property type="protein sequence ID" value="MBN1573925.1"/>
    <property type="molecule type" value="Genomic_DNA"/>
</dbReference>
<proteinExistence type="predicted"/>
<evidence type="ECO:0000313" key="3">
    <source>
        <dbReference type="Proteomes" id="UP000809273"/>
    </source>
</evidence>
<dbReference type="AlphaFoldDB" id="A0A9D8KEZ2"/>
<dbReference type="Pfam" id="PF01381">
    <property type="entry name" value="HTH_3"/>
    <property type="match status" value="1"/>
</dbReference>
<dbReference type="GO" id="GO:0003677">
    <property type="term" value="F:DNA binding"/>
    <property type="evidence" value="ECO:0007669"/>
    <property type="project" value="InterPro"/>
</dbReference>
<reference evidence="2" key="2">
    <citation type="submission" date="2021-01" db="EMBL/GenBank/DDBJ databases">
        <authorList>
            <person name="Hahn C.R."/>
            <person name="Youssef N.H."/>
            <person name="Elshahed M."/>
        </authorList>
    </citation>
    <scope>NUCLEOTIDE SEQUENCE</scope>
    <source>
        <strain evidence="2">Zod_Metabat.24</strain>
    </source>
</reference>